<comment type="caution">
    <text evidence="3">The sequence shown here is derived from an EMBL/GenBank/DDBJ whole genome shotgun (WGS) entry which is preliminary data.</text>
</comment>
<dbReference type="AlphaFoldDB" id="C4IG94"/>
<name>C4IG94_CLOBU</name>
<dbReference type="HOGENOM" id="CLU_628069_0_0_9"/>
<dbReference type="EMBL" id="ACOM01000005">
    <property type="protein sequence ID" value="EEP54849.1"/>
    <property type="molecule type" value="Genomic_DNA"/>
</dbReference>
<proteinExistence type="predicted"/>
<evidence type="ECO:0000313" key="3">
    <source>
        <dbReference type="EMBL" id="EEP54849.1"/>
    </source>
</evidence>
<dbReference type="SUPFAM" id="SSF56349">
    <property type="entry name" value="DNA breaking-rejoining enzymes"/>
    <property type="match status" value="1"/>
</dbReference>
<dbReference type="GO" id="GO:0015074">
    <property type="term" value="P:DNA integration"/>
    <property type="evidence" value="ECO:0007669"/>
    <property type="project" value="InterPro"/>
</dbReference>
<organism evidence="3 4">
    <name type="scientific">Clostridium butyricum E4 str. BoNT E BL5262</name>
    <dbReference type="NCBI Taxonomy" id="632245"/>
    <lineage>
        <taxon>Bacteria</taxon>
        <taxon>Bacillati</taxon>
        <taxon>Bacillota</taxon>
        <taxon>Clostridia</taxon>
        <taxon>Eubacteriales</taxon>
        <taxon>Clostridiaceae</taxon>
        <taxon>Clostridium</taxon>
    </lineage>
</organism>
<reference evidence="3 4" key="1">
    <citation type="submission" date="2009-08" db="EMBL/GenBank/DDBJ databases">
        <authorList>
            <person name="Shrivastava S."/>
            <person name="Brinkac L.B."/>
            <person name="Brown J.L."/>
            <person name="Bruce D.B."/>
            <person name="Detter C."/>
            <person name="Green L.D."/>
            <person name="Munk C.A."/>
            <person name="Rogers Y.C."/>
            <person name="Tapia R."/>
            <person name="Sims D.R."/>
            <person name="Smith L.A."/>
            <person name="Smith T.J."/>
            <person name="Sutton G."/>
            <person name="Brettin T."/>
        </authorList>
    </citation>
    <scope>NUCLEOTIDE SEQUENCE [LARGE SCALE GENOMIC DNA]</scope>
    <source>
        <strain evidence="4">E4 str. BoNT E BL5262</strain>
    </source>
</reference>
<dbReference type="Pfam" id="PF00589">
    <property type="entry name" value="Phage_integrase"/>
    <property type="match status" value="1"/>
</dbReference>
<dbReference type="PROSITE" id="PS51898">
    <property type="entry name" value="TYR_RECOMBINASE"/>
    <property type="match status" value="1"/>
</dbReference>
<sequence length="436" mass="51473">MNKIKSINANDRIEFFYVIINTPIKDEMKYHICIYERNNDKVHPFTEYLKDKKKGFTLKNKSINTITNFHLTFIIRFLNFIFNDSRKPISRIEDLTLDTTLEFLEKLSQGELSKNNSDWKSKEMVNRANYAISHFIYWLCYKREKESNRKRFKMKYIKEQDFTSRKVIKHSSNGYCSTEEERLNYIVNPITSTRKNTREKNISPGDYAVKRLLELSLENDPMLTFGIVLGAYCGLRVGYISQMVEMRIKGLHKNKEFGATLDFSFDSILRSDIKTTGNIKSKIIITIHPGFARAIYTYYEMHIDYLKSKGLYPNKYGALFINNRGFAMSYRDYLHRFDKLTKLLDVALKEEILHGNIEAIKEEEMLANKKLTPHSLRHYFKGMLKEVGMNKREIQFFMAHESIESQECYADKISKEIIRKCQDKLYIPVKDGELCK</sequence>
<keyword evidence="1" id="KW-0233">DNA recombination</keyword>
<gene>
    <name evidence="3" type="ORF">CLP_2106</name>
</gene>
<evidence type="ECO:0000313" key="4">
    <source>
        <dbReference type="Proteomes" id="UP000003081"/>
    </source>
</evidence>
<evidence type="ECO:0000259" key="2">
    <source>
        <dbReference type="PROSITE" id="PS51898"/>
    </source>
</evidence>
<evidence type="ECO:0000256" key="1">
    <source>
        <dbReference type="ARBA" id="ARBA00023172"/>
    </source>
</evidence>
<dbReference type="Proteomes" id="UP000003081">
    <property type="component" value="Unassembled WGS sequence"/>
</dbReference>
<dbReference type="GO" id="GO:0003677">
    <property type="term" value="F:DNA binding"/>
    <property type="evidence" value="ECO:0007669"/>
    <property type="project" value="InterPro"/>
</dbReference>
<dbReference type="CDD" id="cd00397">
    <property type="entry name" value="DNA_BRE_C"/>
    <property type="match status" value="1"/>
</dbReference>
<protein>
    <submittedName>
        <fullName evidence="3">Site-specific recombinase, phage integrase family</fullName>
    </submittedName>
</protein>
<dbReference type="InterPro" id="IPR011010">
    <property type="entry name" value="DNA_brk_join_enz"/>
</dbReference>
<feature type="domain" description="Tyr recombinase" evidence="2">
    <location>
        <begin position="197"/>
        <end position="423"/>
    </location>
</feature>
<dbReference type="eggNOG" id="COG0582">
    <property type="taxonomic scope" value="Bacteria"/>
</dbReference>
<keyword evidence="4" id="KW-1185">Reference proteome</keyword>
<dbReference type="InterPro" id="IPR013762">
    <property type="entry name" value="Integrase-like_cat_sf"/>
</dbReference>
<dbReference type="GO" id="GO:0006310">
    <property type="term" value="P:DNA recombination"/>
    <property type="evidence" value="ECO:0007669"/>
    <property type="project" value="UniProtKB-KW"/>
</dbReference>
<dbReference type="InterPro" id="IPR002104">
    <property type="entry name" value="Integrase_catalytic"/>
</dbReference>
<accession>C4IG94</accession>
<dbReference type="RefSeq" id="WP_003411933.1">
    <property type="nucleotide sequence ID" value="NZ_ACOM01000005.1"/>
</dbReference>
<dbReference type="Gene3D" id="1.10.443.10">
    <property type="entry name" value="Intergrase catalytic core"/>
    <property type="match status" value="1"/>
</dbReference>